<dbReference type="GO" id="GO:0004867">
    <property type="term" value="F:serine-type endopeptidase inhibitor activity"/>
    <property type="evidence" value="ECO:0007669"/>
    <property type="project" value="UniProtKB-KW"/>
</dbReference>
<dbReference type="InterPro" id="IPR042185">
    <property type="entry name" value="Serpin_sf_2"/>
</dbReference>
<dbReference type="SMART" id="SM00093">
    <property type="entry name" value="SERPIN"/>
    <property type="match status" value="1"/>
</dbReference>
<proteinExistence type="inferred from homology"/>
<dbReference type="PANTHER" id="PTHR11461">
    <property type="entry name" value="SERINE PROTEASE INHIBITOR, SERPIN"/>
    <property type="match status" value="1"/>
</dbReference>
<dbReference type="Gene3D" id="3.30.497.10">
    <property type="entry name" value="Antithrombin, subunit I, domain 2"/>
    <property type="match status" value="1"/>
</dbReference>
<evidence type="ECO:0000313" key="7">
    <source>
        <dbReference type="Proteomes" id="UP001168821"/>
    </source>
</evidence>
<dbReference type="GO" id="GO:0005615">
    <property type="term" value="C:extracellular space"/>
    <property type="evidence" value="ECO:0007669"/>
    <property type="project" value="InterPro"/>
</dbReference>
<keyword evidence="7" id="KW-1185">Reference proteome</keyword>
<evidence type="ECO:0000313" key="6">
    <source>
        <dbReference type="EMBL" id="KAJ3653286.1"/>
    </source>
</evidence>
<dbReference type="AlphaFoldDB" id="A0AA38MEF7"/>
<gene>
    <name evidence="6" type="ORF">Zmor_012546</name>
</gene>
<dbReference type="InterPro" id="IPR042178">
    <property type="entry name" value="Serpin_sf_1"/>
</dbReference>
<dbReference type="InterPro" id="IPR036186">
    <property type="entry name" value="Serpin_sf"/>
</dbReference>
<dbReference type="InterPro" id="IPR000215">
    <property type="entry name" value="Serpin_fam"/>
</dbReference>
<comment type="caution">
    <text evidence="6">The sequence shown here is derived from an EMBL/GenBank/DDBJ whole genome shotgun (WGS) entry which is preliminary data.</text>
</comment>
<keyword evidence="3" id="KW-0722">Serine protease inhibitor</keyword>
<dbReference type="PANTHER" id="PTHR11461:SF211">
    <property type="entry name" value="GH10112P-RELATED"/>
    <property type="match status" value="1"/>
</dbReference>
<evidence type="ECO:0000256" key="4">
    <source>
        <dbReference type="RuleBase" id="RU000411"/>
    </source>
</evidence>
<comment type="similarity">
    <text evidence="1 4">Belongs to the serpin family.</text>
</comment>
<dbReference type="Pfam" id="PF00079">
    <property type="entry name" value="Serpin"/>
    <property type="match status" value="1"/>
</dbReference>
<reference evidence="6" key="1">
    <citation type="journal article" date="2023" name="G3 (Bethesda)">
        <title>Whole genome assemblies of Zophobas morio and Tenebrio molitor.</title>
        <authorList>
            <person name="Kaur S."/>
            <person name="Stinson S.A."/>
            <person name="diCenzo G.C."/>
        </authorList>
    </citation>
    <scope>NUCLEOTIDE SEQUENCE</scope>
    <source>
        <strain evidence="6">QUZm001</strain>
    </source>
</reference>
<organism evidence="6 7">
    <name type="scientific">Zophobas morio</name>
    <dbReference type="NCBI Taxonomy" id="2755281"/>
    <lineage>
        <taxon>Eukaryota</taxon>
        <taxon>Metazoa</taxon>
        <taxon>Ecdysozoa</taxon>
        <taxon>Arthropoda</taxon>
        <taxon>Hexapoda</taxon>
        <taxon>Insecta</taxon>
        <taxon>Pterygota</taxon>
        <taxon>Neoptera</taxon>
        <taxon>Endopterygota</taxon>
        <taxon>Coleoptera</taxon>
        <taxon>Polyphaga</taxon>
        <taxon>Cucujiformia</taxon>
        <taxon>Tenebrionidae</taxon>
        <taxon>Zophobas</taxon>
    </lineage>
</organism>
<dbReference type="EMBL" id="JALNTZ010000004">
    <property type="protein sequence ID" value="KAJ3653286.1"/>
    <property type="molecule type" value="Genomic_DNA"/>
</dbReference>
<feature type="domain" description="Serpin" evidence="5">
    <location>
        <begin position="22"/>
        <end position="386"/>
    </location>
</feature>
<accession>A0AA38MEF7</accession>
<dbReference type="CDD" id="cd19601">
    <property type="entry name" value="serpin42Da-like"/>
    <property type="match status" value="1"/>
</dbReference>
<sequence>MSSGLTPAAAPQILQSNTAFTGKLYKVLSKKPGNVFFSPFSVHIALAMLHQGARKDTAKILGEVLEIPDAESAAEGYKWIIDQLKSVQSVTLRIANKIHVKQDEEFIEEFQKSVWNNFDSDLESLDFANRRETAKSINDWVEVKTSGKITNVVNESSINSNTALFLLNAIYFKGNWLNKFTKTLTGTEPFYLDDQQIIQVEMMKGTKRVWYKFDNELNATIIRLPYKGNEIEMVIFLPKERNGIINLEDKLWTVDVDDVINKNLRGVEANLWLPKFKFSTSMDLVSPLHQMGLDIIFDKEKVDFTGMLVPKCERLSVDKVLQKAFIDVNEEGSEAAAVTVVSMIRTKCNRKVRVIDIVVDHPAIFMLVKRGTEDVNILFCGRLYHPEYF</sequence>
<dbReference type="InterPro" id="IPR023796">
    <property type="entry name" value="Serpin_dom"/>
</dbReference>
<name>A0AA38MEF7_9CUCU</name>
<evidence type="ECO:0000256" key="1">
    <source>
        <dbReference type="ARBA" id="ARBA00009500"/>
    </source>
</evidence>
<dbReference type="SUPFAM" id="SSF56574">
    <property type="entry name" value="Serpins"/>
    <property type="match status" value="1"/>
</dbReference>
<evidence type="ECO:0000256" key="2">
    <source>
        <dbReference type="ARBA" id="ARBA00022690"/>
    </source>
</evidence>
<keyword evidence="2" id="KW-0646">Protease inhibitor</keyword>
<dbReference type="Proteomes" id="UP001168821">
    <property type="component" value="Unassembled WGS sequence"/>
</dbReference>
<protein>
    <recommendedName>
        <fullName evidence="5">Serpin domain-containing protein</fullName>
    </recommendedName>
</protein>
<evidence type="ECO:0000256" key="3">
    <source>
        <dbReference type="ARBA" id="ARBA00022900"/>
    </source>
</evidence>
<evidence type="ECO:0000259" key="5">
    <source>
        <dbReference type="SMART" id="SM00093"/>
    </source>
</evidence>
<dbReference type="Gene3D" id="2.30.39.10">
    <property type="entry name" value="Alpha-1-antitrypsin, domain 1"/>
    <property type="match status" value="1"/>
</dbReference>